<dbReference type="EMBL" id="HBEK01006611">
    <property type="protein sequence ID" value="CAD8393683.1"/>
    <property type="molecule type" value="Transcribed_RNA"/>
</dbReference>
<reference evidence="1" key="1">
    <citation type="submission" date="2021-01" db="EMBL/GenBank/DDBJ databases">
        <authorList>
            <person name="Corre E."/>
            <person name="Pelletier E."/>
            <person name="Niang G."/>
            <person name="Scheremetjew M."/>
            <person name="Finn R."/>
            <person name="Kale V."/>
            <person name="Holt S."/>
            <person name="Cochrane G."/>
            <person name="Meng A."/>
            <person name="Brown T."/>
            <person name="Cohen L."/>
        </authorList>
    </citation>
    <scope>NUCLEOTIDE SEQUENCE</scope>
    <source>
        <strain evidence="1">UTEX LB 2760</strain>
    </source>
</reference>
<sequence length="124" mass="14024">MVVASDKESMAMVDNNIQDQSVQDVMMTETAKMRDELMISADELQRKLIEISDYSDKYEAGVAKFRKNLKEVSATGSEESVESMKTDLNTLSKLLPITGGPFVELFLGKMNVRFAMKKERSQQF</sequence>
<protein>
    <submittedName>
        <fullName evidence="1">Uncharacterized protein</fullName>
    </submittedName>
</protein>
<proteinExistence type="predicted"/>
<gene>
    <name evidence="1" type="ORF">RMAR0315_LOCUS3668</name>
</gene>
<name>A0A7S0G227_9RHOD</name>
<evidence type="ECO:0000313" key="1">
    <source>
        <dbReference type="EMBL" id="CAD8393683.1"/>
    </source>
</evidence>
<dbReference type="AlphaFoldDB" id="A0A7S0G227"/>
<accession>A0A7S0G227</accession>
<organism evidence="1">
    <name type="scientific">Rhodosorus marinus</name>
    <dbReference type="NCBI Taxonomy" id="101924"/>
    <lineage>
        <taxon>Eukaryota</taxon>
        <taxon>Rhodophyta</taxon>
        <taxon>Stylonematophyceae</taxon>
        <taxon>Stylonematales</taxon>
        <taxon>Stylonemataceae</taxon>
        <taxon>Rhodosorus</taxon>
    </lineage>
</organism>